<feature type="non-terminal residue" evidence="6">
    <location>
        <position position="219"/>
    </location>
</feature>
<evidence type="ECO:0000256" key="2">
    <source>
        <dbReference type="ARBA" id="ARBA00010790"/>
    </source>
</evidence>
<evidence type="ECO:0000256" key="4">
    <source>
        <dbReference type="ARBA" id="ARBA00022827"/>
    </source>
</evidence>
<name>A0A382YAX5_9ZZZZ</name>
<dbReference type="GO" id="GO:0050660">
    <property type="term" value="F:flavin adenine dinucleotide binding"/>
    <property type="evidence" value="ECO:0007669"/>
    <property type="project" value="InterPro"/>
</dbReference>
<evidence type="ECO:0000256" key="3">
    <source>
        <dbReference type="ARBA" id="ARBA00022630"/>
    </source>
</evidence>
<feature type="domain" description="Glucose-methanol-choline oxidoreductase N-terminal" evidence="5">
    <location>
        <begin position="65"/>
        <end position="88"/>
    </location>
</feature>
<dbReference type="PROSITE" id="PS00623">
    <property type="entry name" value="GMC_OXRED_1"/>
    <property type="match status" value="1"/>
</dbReference>
<feature type="non-terminal residue" evidence="6">
    <location>
        <position position="1"/>
    </location>
</feature>
<keyword evidence="4" id="KW-0274">FAD</keyword>
<accession>A0A382YAX5</accession>
<dbReference type="PANTHER" id="PTHR11552">
    <property type="entry name" value="GLUCOSE-METHANOL-CHOLINE GMC OXIDOREDUCTASE"/>
    <property type="match status" value="1"/>
</dbReference>
<evidence type="ECO:0000313" key="6">
    <source>
        <dbReference type="EMBL" id="SVD80250.1"/>
    </source>
</evidence>
<dbReference type="Gene3D" id="3.30.560.10">
    <property type="entry name" value="Glucose Oxidase, domain 3"/>
    <property type="match status" value="1"/>
</dbReference>
<protein>
    <recommendedName>
        <fullName evidence="5">Glucose-methanol-choline oxidoreductase N-terminal domain-containing protein</fullName>
    </recommendedName>
</protein>
<dbReference type="InterPro" id="IPR036188">
    <property type="entry name" value="FAD/NAD-bd_sf"/>
</dbReference>
<dbReference type="GO" id="GO:0016614">
    <property type="term" value="F:oxidoreductase activity, acting on CH-OH group of donors"/>
    <property type="evidence" value="ECO:0007669"/>
    <property type="project" value="InterPro"/>
</dbReference>
<dbReference type="PANTHER" id="PTHR11552:SF147">
    <property type="entry name" value="CHOLINE DEHYDROGENASE, MITOCHONDRIAL"/>
    <property type="match status" value="1"/>
</dbReference>
<keyword evidence="3" id="KW-0285">Flavoprotein</keyword>
<dbReference type="InterPro" id="IPR012132">
    <property type="entry name" value="GMC_OxRdtase"/>
</dbReference>
<gene>
    <name evidence="6" type="ORF">METZ01_LOCUS433104</name>
</gene>
<dbReference type="Pfam" id="PF00732">
    <property type="entry name" value="GMC_oxred_N"/>
    <property type="match status" value="1"/>
</dbReference>
<comment type="similarity">
    <text evidence="2">Belongs to the GMC oxidoreductase family.</text>
</comment>
<dbReference type="Gene3D" id="3.50.50.60">
    <property type="entry name" value="FAD/NAD(P)-binding domain"/>
    <property type="match status" value="1"/>
</dbReference>
<dbReference type="EMBL" id="UINC01174229">
    <property type="protein sequence ID" value="SVD80250.1"/>
    <property type="molecule type" value="Genomic_DNA"/>
</dbReference>
<reference evidence="6" key="1">
    <citation type="submission" date="2018-05" db="EMBL/GenBank/DDBJ databases">
        <authorList>
            <person name="Lanie J.A."/>
            <person name="Ng W.-L."/>
            <person name="Kazmierczak K.M."/>
            <person name="Andrzejewski T.M."/>
            <person name="Davidsen T.M."/>
            <person name="Wayne K.J."/>
            <person name="Tettelin H."/>
            <person name="Glass J.I."/>
            <person name="Rusch D."/>
            <person name="Podicherti R."/>
            <person name="Tsui H.-C.T."/>
            <person name="Winkler M.E."/>
        </authorList>
    </citation>
    <scope>NUCLEOTIDE SEQUENCE</scope>
</reference>
<dbReference type="SUPFAM" id="SSF51905">
    <property type="entry name" value="FAD/NAD(P)-binding domain"/>
    <property type="match status" value="1"/>
</dbReference>
<dbReference type="InterPro" id="IPR000172">
    <property type="entry name" value="GMC_OxRdtase_N"/>
</dbReference>
<evidence type="ECO:0000259" key="5">
    <source>
        <dbReference type="PROSITE" id="PS00623"/>
    </source>
</evidence>
<evidence type="ECO:0000256" key="1">
    <source>
        <dbReference type="ARBA" id="ARBA00001974"/>
    </source>
</evidence>
<dbReference type="AlphaFoldDB" id="A0A382YAX5"/>
<sequence length="219" mass="24702">VLANRLSEDASSSVCLLEAGPPDKSIFIHVPTGILKLASYAKYNWMFMSKPQKNMNNRPIYMPRGKTLGGSSSINAMVYIRGNPLDYDEWAELGNEGWSWNDVKPYFLKAENNEQFVDEHHSQGGPLNVTFPNIRSPLEKDFVAAAEMLQHKFNPDFNGQSQEGVGIHQATQKRGRRWSTSMAYLRPAMKRKNLTVMTEAPVRRVLIENSTAKGVELND</sequence>
<organism evidence="6">
    <name type="scientific">marine metagenome</name>
    <dbReference type="NCBI Taxonomy" id="408172"/>
    <lineage>
        <taxon>unclassified sequences</taxon>
        <taxon>metagenomes</taxon>
        <taxon>ecological metagenomes</taxon>
    </lineage>
</organism>
<comment type="cofactor">
    <cofactor evidence="1">
        <name>FAD</name>
        <dbReference type="ChEBI" id="CHEBI:57692"/>
    </cofactor>
</comment>
<proteinExistence type="inferred from homology"/>